<evidence type="ECO:0000313" key="3">
    <source>
        <dbReference type="Proteomes" id="UP000009168"/>
    </source>
</evidence>
<feature type="compositionally biased region" description="Basic and acidic residues" evidence="1">
    <location>
        <begin position="43"/>
        <end position="58"/>
    </location>
</feature>
<reference evidence="3" key="1">
    <citation type="journal article" date="2006" name="PLoS Biol.">
        <title>Macronuclear genome sequence of the ciliate Tetrahymena thermophila, a model eukaryote.</title>
        <authorList>
            <person name="Eisen J.A."/>
            <person name="Coyne R.S."/>
            <person name="Wu M."/>
            <person name="Wu D."/>
            <person name="Thiagarajan M."/>
            <person name="Wortman J.R."/>
            <person name="Badger J.H."/>
            <person name="Ren Q."/>
            <person name="Amedeo P."/>
            <person name="Jones K.M."/>
            <person name="Tallon L.J."/>
            <person name="Delcher A.L."/>
            <person name="Salzberg S.L."/>
            <person name="Silva J.C."/>
            <person name="Haas B.J."/>
            <person name="Majoros W.H."/>
            <person name="Farzad M."/>
            <person name="Carlton J.M."/>
            <person name="Smith R.K. Jr."/>
            <person name="Garg J."/>
            <person name="Pearlman R.E."/>
            <person name="Karrer K.M."/>
            <person name="Sun L."/>
            <person name="Manning G."/>
            <person name="Elde N.C."/>
            <person name="Turkewitz A.P."/>
            <person name="Asai D.J."/>
            <person name="Wilkes D.E."/>
            <person name="Wang Y."/>
            <person name="Cai H."/>
            <person name="Collins K."/>
            <person name="Stewart B.A."/>
            <person name="Lee S.R."/>
            <person name="Wilamowska K."/>
            <person name="Weinberg Z."/>
            <person name="Ruzzo W.L."/>
            <person name="Wloga D."/>
            <person name="Gaertig J."/>
            <person name="Frankel J."/>
            <person name="Tsao C.-C."/>
            <person name="Gorovsky M.A."/>
            <person name="Keeling P.J."/>
            <person name="Waller R.F."/>
            <person name="Patron N.J."/>
            <person name="Cherry J.M."/>
            <person name="Stover N.A."/>
            <person name="Krieger C.J."/>
            <person name="del Toro C."/>
            <person name="Ryder H.F."/>
            <person name="Williamson S.C."/>
            <person name="Barbeau R.A."/>
            <person name="Hamilton E.P."/>
            <person name="Orias E."/>
        </authorList>
    </citation>
    <scope>NUCLEOTIDE SEQUENCE [LARGE SCALE GENOMIC DNA]</scope>
    <source>
        <strain evidence="3">SB210</strain>
    </source>
</reference>
<dbReference type="GeneID" id="7836359"/>
<dbReference type="Proteomes" id="UP000009168">
    <property type="component" value="Unassembled WGS sequence"/>
</dbReference>
<dbReference type="AlphaFoldDB" id="Q22CB1"/>
<organism evidence="2 3">
    <name type="scientific">Tetrahymena thermophila (strain SB210)</name>
    <dbReference type="NCBI Taxonomy" id="312017"/>
    <lineage>
        <taxon>Eukaryota</taxon>
        <taxon>Sar</taxon>
        <taxon>Alveolata</taxon>
        <taxon>Ciliophora</taxon>
        <taxon>Intramacronucleata</taxon>
        <taxon>Oligohymenophorea</taxon>
        <taxon>Hymenostomatida</taxon>
        <taxon>Tetrahymenina</taxon>
        <taxon>Tetrahymenidae</taxon>
        <taxon>Tetrahymena</taxon>
    </lineage>
</organism>
<dbReference type="HOGENOM" id="CLU_1167902_0_0_1"/>
<dbReference type="RefSeq" id="XP_001030618.2">
    <property type="nucleotide sequence ID" value="XM_001030618.2"/>
</dbReference>
<sequence length="102" mass="12566">MQQVEQEQNQAANQHHQVSNFLAKEFFDYGLMSFYQYQQNKQNNEDKADDEDKVKNQEQEIEQESNKLINDKDLQLKYKEEIDYIRWFHSFHNQKFTKSKRK</sequence>
<evidence type="ECO:0000313" key="2">
    <source>
        <dbReference type="EMBL" id="EAR82955.2"/>
    </source>
</evidence>
<keyword evidence="3" id="KW-1185">Reference proteome</keyword>
<feature type="region of interest" description="Disordered" evidence="1">
    <location>
        <begin position="40"/>
        <end position="67"/>
    </location>
</feature>
<dbReference type="InParanoid" id="Q22CB1"/>
<name>Q22CB1_TETTS</name>
<evidence type="ECO:0000256" key="1">
    <source>
        <dbReference type="SAM" id="MobiDB-lite"/>
    </source>
</evidence>
<dbReference type="KEGG" id="tet:TTHERM_01054400"/>
<accession>Q22CB1</accession>
<gene>
    <name evidence="2" type="ORF">TTHERM_01054400</name>
</gene>
<proteinExistence type="predicted"/>
<protein>
    <submittedName>
        <fullName evidence="2">Uncharacterized protein</fullName>
    </submittedName>
</protein>
<dbReference type="EMBL" id="GG662589">
    <property type="protein sequence ID" value="EAR82955.2"/>
    <property type="molecule type" value="Genomic_DNA"/>
</dbReference>